<organism evidence="2 3">
    <name type="scientific">Marchantia polymorpha subsp. ruderalis</name>
    <dbReference type="NCBI Taxonomy" id="1480154"/>
    <lineage>
        <taxon>Eukaryota</taxon>
        <taxon>Viridiplantae</taxon>
        <taxon>Streptophyta</taxon>
        <taxon>Embryophyta</taxon>
        <taxon>Marchantiophyta</taxon>
        <taxon>Marchantiopsida</taxon>
        <taxon>Marchantiidae</taxon>
        <taxon>Marchantiales</taxon>
        <taxon>Marchantiaceae</taxon>
        <taxon>Marchantia</taxon>
    </lineage>
</organism>
<comment type="caution">
    <text evidence="2">The sequence shown here is derived from an EMBL/GenBank/DDBJ whole genome shotgun (WGS) entry which is preliminary data.</text>
</comment>
<dbReference type="Proteomes" id="UP000077202">
    <property type="component" value="Unassembled WGS sequence"/>
</dbReference>
<reference evidence="2" key="1">
    <citation type="submission" date="2016-03" db="EMBL/GenBank/DDBJ databases">
        <title>Mechanisms controlling the formation of the plant cell surface in tip-growing cells are functionally conserved among land plants.</title>
        <authorList>
            <person name="Honkanen S."/>
            <person name="Jones V.A."/>
            <person name="Morieri G."/>
            <person name="Champion C."/>
            <person name="Hetherington A.J."/>
            <person name="Kelly S."/>
            <person name="Saint-Marcoux D."/>
            <person name="Proust H."/>
            <person name="Prescott H."/>
            <person name="Dolan L."/>
        </authorList>
    </citation>
    <scope>NUCLEOTIDE SEQUENCE [LARGE SCALE GENOMIC DNA]</scope>
    <source>
        <tissue evidence="2">Whole gametophyte</tissue>
    </source>
</reference>
<keyword evidence="3" id="KW-1185">Reference proteome</keyword>
<feature type="compositionally biased region" description="Basic and acidic residues" evidence="1">
    <location>
        <begin position="43"/>
        <end position="56"/>
    </location>
</feature>
<sequence>MAEQELRSKIAEIASKCDKEFQRAEELSAERRRLQEQLGKAAMRSEESQRRMEKAEEAYRHLQDEMTDELRLRVEKCLHIEHSAVLFDEVTASGVVSVQPKCSE</sequence>
<dbReference type="AlphaFoldDB" id="A0A176W936"/>
<protein>
    <submittedName>
        <fullName evidence="2">Uncharacterized protein</fullName>
    </submittedName>
</protein>
<evidence type="ECO:0000256" key="1">
    <source>
        <dbReference type="SAM" id="MobiDB-lite"/>
    </source>
</evidence>
<name>A0A176W936_MARPO</name>
<evidence type="ECO:0000313" key="2">
    <source>
        <dbReference type="EMBL" id="OAE28912.1"/>
    </source>
</evidence>
<dbReference type="EMBL" id="LVLJ01001589">
    <property type="protein sequence ID" value="OAE28912.1"/>
    <property type="molecule type" value="Genomic_DNA"/>
</dbReference>
<accession>A0A176W936</accession>
<feature type="region of interest" description="Disordered" evidence="1">
    <location>
        <begin position="36"/>
        <end position="56"/>
    </location>
</feature>
<proteinExistence type="predicted"/>
<evidence type="ECO:0000313" key="3">
    <source>
        <dbReference type="Proteomes" id="UP000077202"/>
    </source>
</evidence>
<gene>
    <name evidence="2" type="ORF">AXG93_4891s1000</name>
</gene>